<gene>
    <name evidence="1" type="ORF">ETSY1_30035</name>
</gene>
<dbReference type="AlphaFoldDB" id="W4LE13"/>
<dbReference type="Proteomes" id="UP000019141">
    <property type="component" value="Unassembled WGS sequence"/>
</dbReference>
<organism evidence="1 2">
    <name type="scientific">Entotheonella factor</name>
    <dbReference type="NCBI Taxonomy" id="1429438"/>
    <lineage>
        <taxon>Bacteria</taxon>
        <taxon>Pseudomonadati</taxon>
        <taxon>Nitrospinota/Tectimicrobiota group</taxon>
        <taxon>Candidatus Tectimicrobiota</taxon>
        <taxon>Candidatus Entotheonellia</taxon>
        <taxon>Candidatus Entotheonellales</taxon>
        <taxon>Candidatus Entotheonellaceae</taxon>
        <taxon>Candidatus Entotheonella</taxon>
    </lineage>
</organism>
<dbReference type="HOGENOM" id="CLU_1955594_0_0_7"/>
<evidence type="ECO:0000313" key="1">
    <source>
        <dbReference type="EMBL" id="ETW95576.1"/>
    </source>
</evidence>
<dbReference type="EMBL" id="AZHW01000901">
    <property type="protein sequence ID" value="ETW95576.1"/>
    <property type="molecule type" value="Genomic_DNA"/>
</dbReference>
<accession>W4LE13</accession>
<reference evidence="1 2" key="1">
    <citation type="journal article" date="2014" name="Nature">
        <title>An environmental bacterial taxon with a large and distinct metabolic repertoire.</title>
        <authorList>
            <person name="Wilson M.C."/>
            <person name="Mori T."/>
            <person name="Ruckert C."/>
            <person name="Uria A.R."/>
            <person name="Helf M.J."/>
            <person name="Takada K."/>
            <person name="Gernert C."/>
            <person name="Steffens U.A."/>
            <person name="Heycke N."/>
            <person name="Schmitt S."/>
            <person name="Rinke C."/>
            <person name="Helfrich E.J."/>
            <person name="Brachmann A.O."/>
            <person name="Gurgui C."/>
            <person name="Wakimoto T."/>
            <person name="Kracht M."/>
            <person name="Crusemann M."/>
            <person name="Hentschel U."/>
            <person name="Abe I."/>
            <person name="Matsunaga S."/>
            <person name="Kalinowski J."/>
            <person name="Takeyama H."/>
            <person name="Piel J."/>
        </authorList>
    </citation>
    <scope>NUCLEOTIDE SEQUENCE [LARGE SCALE GENOMIC DNA]</scope>
    <source>
        <strain evidence="2">TSY1</strain>
    </source>
</reference>
<proteinExistence type="predicted"/>
<sequence>MPIGTPEDIAPETVMHRIGGGYVTNLKLSPLDAQQTPPGISMLLGGTPQAAAAQMRHAFPRSRKWRGTTHTVGTTTAAKIREAGFEIVPDPTMRFPNHARLIHPQGEMGFTDEALVTLAATFQNTMGC</sequence>
<name>W4LE13_ENTF1</name>
<keyword evidence="2" id="KW-1185">Reference proteome</keyword>
<evidence type="ECO:0000313" key="2">
    <source>
        <dbReference type="Proteomes" id="UP000019141"/>
    </source>
</evidence>
<comment type="caution">
    <text evidence="1">The sequence shown here is derived from an EMBL/GenBank/DDBJ whole genome shotgun (WGS) entry which is preliminary data.</text>
</comment>
<protein>
    <submittedName>
        <fullName evidence="1">Uncharacterized protein</fullName>
    </submittedName>
</protein>